<feature type="region of interest" description="Disordered" evidence="2">
    <location>
        <begin position="1"/>
        <end position="20"/>
    </location>
</feature>
<accession>A0A5J4Z1C4</accession>
<dbReference type="OrthoDB" id="418242at2759"/>
<dbReference type="GO" id="GO:0003682">
    <property type="term" value="F:chromatin binding"/>
    <property type="evidence" value="ECO:0007669"/>
    <property type="project" value="TreeGrafter"/>
</dbReference>
<sequence length="1945" mass="210701">MASSRELAHERDESFGADGRHDLVEEPDLCVNVATACSMDTVKHYLLVQPLVARDVSISALPCGKYAGRAAKAPDLECTGDDAVLGALASWEVDHLADTLLRVAKHSGNESLVQGNDDDNCDDIDAFAMHCSEQFGNVLALMKQRAPALFHKSHDAPSADAHAEDSISPTPRTLSSEQGQPGSRLQAQAESTSRRTKRAFVMADMDEESGKAYQRSKKAYSESASQARTRHQEQFARFLHDMLELAEHAAAEGHTMERAACEVASPINVRRLEAYLDTGLGASANSDTALILNNLDALRRLCIVLETRARRCAGEIMTWSGSLDKDTTQNERVSSSPIALHDVCELGLQCIELVLSLLKFEHLNVQEGNWQPHEQLQQASLSIVSEEVIDGCLDALRTLLRSYVFPALNGWSQSKGEPSLAQSTPSSKTKMGVSARRNGDKDASEDSENDADFLVGSRKASRSKRERITPSKSPKALVRRTTPSASGSATVAGLLSRACRVFESLVSVLDRATVTCFDEDGLKGSAGASRNNSGSCLAEPQIVSVVSLAIASLGVQDAAALQSSGVRLVLAAFDARASMQSAIVEDVVDSITLIPPEHVSFMNGATPVTPRNPKVPSRQRDVQIRVYCVTSEFPKSPDLESHDMDVFVRAHSALFLCTACFSAQSAAWSFERLLSRLFEQYNHGHTDKTNIVTNGVNNRAHSDVDYKHLLQLLIEDAGRLYVLRIDNESAHDSCASERSGSDPTKWRRGAQHALQAGYAIIFQHLRLSRTNLSYSVALRGALLDLLCALAHAVLGMGSSASMKALTVAHGSESKLDNEQLEVKVRNSIVEPVASYLTESSSTLRCKAVRVLGSVALLLSHLVPSPAPMTIRDTAAVEMTQREHVANALQLSCLDVAVQVRESALDWLAQLCLNKIDQADADDGRNAARIARLCSVVEGRLLDTALSVRKRALLIADSLYDLLASHRTTPADTCDEADVQNEVQREKWIGELGARVMGRLVDPEPSVQTGAAKLVRKMLLEHNDARQERSEGGSAYSSHVSIGAVTLARLLSMARAFGAAFIVRMFRTLVTPDIVQMYHSVFAELVTAIVLSLDVDDMAQGGLKGSKARDDPMMPDHASHSYQERATRMAILQVVVEIEPALCSGYLHVLSLLLKPPPRDAGSLLLLCATLDVLAALIVPCVGPIGQDVLTQLEVDTERILCQNAAPHVAAPACRLLFGVLKRQALASGSGGVDIHGEVPSALAKQFYEFLASASHEKAVQHAAQRRNVCVAVHRLGLLCQHFAFPPAFEADCLQVLMQWCTSASAYCGRATSSAQIPIESGQGCVSDHDLNPLDQRQHAQLVHEASMRGLVAFLRRHKREIPQCTELISNCLKCAVPMCRARMLHEFHALLHEVHDAAHFYCIAGNSACRGLNGIVGARHGNSPETGKRKDSSSSFSWKEEDADAGFVAGAAQCLLPKLVQCALDDDPHVRYSAVLVFSLIAKQGLVLPVAILPTLIALGNDRANNSASVMIGATGVTEATHAGVHSANLMNSHKTADLAIGVVAELAQRHPHMMGACVFEGFLKSFALAAKSEFMNNADRSADGTNSYDALAVDPRTGRAAFSRVYVLLDKAHRAAFLGSMVSLLNPSKTKERAHVLGSIEAKLAKQFELPQALLYVTATLGTLDYGGAGGANIMLGAGPTHKSAAGNAATEARIRNARDEVNIVLRAATHIMANSGQLVLRQVKQRLSTSHIEEADDEDEDKRQTKNAALASETIPLCLLLRLKHFLKYVRWSTDAVSTLAGPDEDTVEGHTKQQQPAEDAAHTPPFVLSDIPVQSVHTKRDRLLPPVSHEVVMQQFALLRAMAKKDKVDDEHLDRLPPAIRSRRGTRVSKKEKTPVRGFKARGPDEGDGKDEDVLENVRDVAFPPVARARRAVRKRIQFSEDLSSQDGESDDSARSDADFTV</sequence>
<comment type="similarity">
    <text evidence="1">Belongs to the SCC2/Nipped-B family.</text>
</comment>
<dbReference type="PANTHER" id="PTHR21704">
    <property type="entry name" value="NIPPED-B-LIKE PROTEIN DELANGIN SCC2-RELATED"/>
    <property type="match status" value="1"/>
</dbReference>
<dbReference type="EMBL" id="VRMN01000002">
    <property type="protein sequence ID" value="KAA8497426.1"/>
    <property type="molecule type" value="Genomic_DNA"/>
</dbReference>
<dbReference type="InterPro" id="IPR024986">
    <property type="entry name" value="Nipped-B_C"/>
</dbReference>
<organism evidence="4 5">
    <name type="scientific">Porphyridium purpureum</name>
    <name type="common">Red alga</name>
    <name type="synonym">Porphyridium cruentum</name>
    <dbReference type="NCBI Taxonomy" id="35688"/>
    <lineage>
        <taxon>Eukaryota</taxon>
        <taxon>Rhodophyta</taxon>
        <taxon>Bangiophyceae</taxon>
        <taxon>Porphyridiales</taxon>
        <taxon>Porphyridiaceae</taxon>
        <taxon>Porphyridium</taxon>
    </lineage>
</organism>
<evidence type="ECO:0000256" key="2">
    <source>
        <dbReference type="SAM" id="MobiDB-lite"/>
    </source>
</evidence>
<reference evidence="5" key="1">
    <citation type="journal article" date="2019" name="Nat. Commun.">
        <title>Expansion of phycobilisome linker gene families in mesophilic red algae.</title>
        <authorList>
            <person name="Lee J."/>
            <person name="Kim D."/>
            <person name="Bhattacharya D."/>
            <person name="Yoon H.S."/>
        </authorList>
    </citation>
    <scope>NUCLEOTIDE SEQUENCE [LARGE SCALE GENOMIC DNA]</scope>
    <source>
        <strain evidence="5">CCMP 1328</strain>
    </source>
</reference>
<dbReference type="Pfam" id="PF12830">
    <property type="entry name" value="Nipped-B_C"/>
    <property type="match status" value="1"/>
</dbReference>
<feature type="region of interest" description="Disordered" evidence="2">
    <location>
        <begin position="1859"/>
        <end position="1899"/>
    </location>
</feature>
<evidence type="ECO:0000256" key="1">
    <source>
        <dbReference type="RuleBase" id="RU364107"/>
    </source>
</evidence>
<dbReference type="InterPro" id="IPR016024">
    <property type="entry name" value="ARM-type_fold"/>
</dbReference>
<feature type="region of interest" description="Disordered" evidence="2">
    <location>
        <begin position="413"/>
        <end position="484"/>
    </location>
</feature>
<keyword evidence="1" id="KW-0539">Nucleus</keyword>
<evidence type="ECO:0000313" key="5">
    <source>
        <dbReference type="Proteomes" id="UP000324585"/>
    </source>
</evidence>
<dbReference type="InterPro" id="IPR033031">
    <property type="entry name" value="Scc2/Nipped-B"/>
</dbReference>
<feature type="compositionally biased region" description="Polar residues" evidence="2">
    <location>
        <begin position="413"/>
        <end position="429"/>
    </location>
</feature>
<dbReference type="GO" id="GO:0071169">
    <property type="term" value="P:establishment of protein localization to chromatin"/>
    <property type="evidence" value="ECO:0007669"/>
    <property type="project" value="TreeGrafter"/>
</dbReference>
<dbReference type="PANTHER" id="PTHR21704:SF18">
    <property type="entry name" value="NIPPED-B-LIKE PROTEIN"/>
    <property type="match status" value="1"/>
</dbReference>
<evidence type="ECO:0000313" key="4">
    <source>
        <dbReference type="EMBL" id="KAA8497426.1"/>
    </source>
</evidence>
<dbReference type="GO" id="GO:0090694">
    <property type="term" value="C:Scc2-Scc4 cohesin loading complex"/>
    <property type="evidence" value="ECO:0007669"/>
    <property type="project" value="TreeGrafter"/>
</dbReference>
<comment type="caution">
    <text evidence="4">The sequence shown here is derived from an EMBL/GenBank/DDBJ whole genome shotgun (WGS) entry which is preliminary data.</text>
</comment>
<dbReference type="GO" id="GO:1990414">
    <property type="term" value="P:replication-born double-strand break repair via sister chromatid exchange"/>
    <property type="evidence" value="ECO:0007669"/>
    <property type="project" value="TreeGrafter"/>
</dbReference>
<feature type="compositionally biased region" description="Polar residues" evidence="2">
    <location>
        <begin position="167"/>
        <end position="191"/>
    </location>
</feature>
<gene>
    <name evidence="4" type="ORF">FVE85_1155</name>
</gene>
<dbReference type="GO" id="GO:0061775">
    <property type="term" value="F:cohesin loader activity"/>
    <property type="evidence" value="ECO:0007669"/>
    <property type="project" value="InterPro"/>
</dbReference>
<dbReference type="GO" id="GO:0034087">
    <property type="term" value="P:establishment of mitotic sister chromatid cohesion"/>
    <property type="evidence" value="ECO:0007669"/>
    <property type="project" value="TreeGrafter"/>
</dbReference>
<feature type="region of interest" description="Disordered" evidence="2">
    <location>
        <begin position="153"/>
        <end position="196"/>
    </location>
</feature>
<keyword evidence="5" id="KW-1185">Reference proteome</keyword>
<feature type="compositionally biased region" description="Basic and acidic residues" evidence="2">
    <location>
        <begin position="153"/>
        <end position="165"/>
    </location>
</feature>
<protein>
    <recommendedName>
        <fullName evidence="1">Sister chromatid cohesion protein</fullName>
    </recommendedName>
</protein>
<dbReference type="Proteomes" id="UP000324585">
    <property type="component" value="Unassembled WGS sequence"/>
</dbReference>
<proteinExistence type="inferred from homology"/>
<dbReference type="GO" id="GO:0010468">
    <property type="term" value="P:regulation of gene expression"/>
    <property type="evidence" value="ECO:0007669"/>
    <property type="project" value="InterPro"/>
</dbReference>
<feature type="domain" description="Sister chromatid cohesion C-terminal" evidence="3">
    <location>
        <begin position="1452"/>
        <end position="1533"/>
    </location>
</feature>
<feature type="region of interest" description="Disordered" evidence="2">
    <location>
        <begin position="1918"/>
        <end position="1945"/>
    </location>
</feature>
<keyword evidence="1" id="KW-0131">Cell cycle</keyword>
<name>A0A5J4Z1C4_PORPP</name>
<feature type="region of interest" description="Disordered" evidence="2">
    <location>
        <begin position="1782"/>
        <end position="1807"/>
    </location>
</feature>
<feature type="compositionally biased region" description="Basic and acidic residues" evidence="2">
    <location>
        <begin position="1935"/>
        <end position="1945"/>
    </location>
</feature>
<evidence type="ECO:0000259" key="3">
    <source>
        <dbReference type="Pfam" id="PF12830"/>
    </source>
</evidence>
<dbReference type="GO" id="GO:0140588">
    <property type="term" value="P:chromatin looping"/>
    <property type="evidence" value="ECO:0007669"/>
    <property type="project" value="InterPro"/>
</dbReference>
<dbReference type="SUPFAM" id="SSF48371">
    <property type="entry name" value="ARM repeat"/>
    <property type="match status" value="1"/>
</dbReference>
<comment type="subcellular location">
    <subcellularLocation>
        <location evidence="1">Nucleus</location>
    </subcellularLocation>
</comment>
<keyword evidence="1" id="KW-0677">Repeat</keyword>